<feature type="domain" description="Sporulation stage II protein D amidase enhancer LytB N-terminal" evidence="3">
    <location>
        <begin position="216"/>
        <end position="306"/>
    </location>
</feature>
<keyword evidence="2" id="KW-0732">Signal</keyword>
<evidence type="ECO:0000256" key="1">
    <source>
        <dbReference type="SAM" id="MobiDB-lite"/>
    </source>
</evidence>
<dbReference type="Pfam" id="PF08486">
    <property type="entry name" value="SpoIID"/>
    <property type="match status" value="1"/>
</dbReference>
<dbReference type="RefSeq" id="WP_161823615.1">
    <property type="nucleotide sequence ID" value="NZ_WVIC01000002.1"/>
</dbReference>
<feature type="signal peptide" evidence="2">
    <location>
        <begin position="1"/>
        <end position="27"/>
    </location>
</feature>
<proteinExistence type="predicted"/>
<evidence type="ECO:0000256" key="2">
    <source>
        <dbReference type="SAM" id="SignalP"/>
    </source>
</evidence>
<dbReference type="InterPro" id="IPR013486">
    <property type="entry name" value="SpoIID/LytB"/>
</dbReference>
<feature type="chain" id="PRO_5035423142" evidence="2">
    <location>
        <begin position="28"/>
        <end position="367"/>
    </location>
</feature>
<dbReference type="PANTHER" id="PTHR30032:SF4">
    <property type="entry name" value="AMIDASE ENHANCER"/>
    <property type="match status" value="1"/>
</dbReference>
<dbReference type="InterPro" id="IPR013693">
    <property type="entry name" value="SpoIID/LytB_N"/>
</dbReference>
<dbReference type="Proteomes" id="UP000607397">
    <property type="component" value="Unassembled WGS sequence"/>
</dbReference>
<evidence type="ECO:0000259" key="3">
    <source>
        <dbReference type="Pfam" id="PF08486"/>
    </source>
</evidence>
<dbReference type="InterPro" id="IPR051922">
    <property type="entry name" value="Bact_Sporulation_Assoc"/>
</dbReference>
<name>A0A8K2ABT1_9CYAN</name>
<accession>A0A8K2ABT1</accession>
<dbReference type="AlphaFoldDB" id="A0A8K2ABT1"/>
<dbReference type="PANTHER" id="PTHR30032">
    <property type="entry name" value="N-ACETYLMURAMOYL-L-ALANINE AMIDASE-RELATED"/>
    <property type="match status" value="1"/>
</dbReference>
<comment type="caution">
    <text evidence="4">The sequence shown here is derived from an EMBL/GenBank/DDBJ whole genome shotgun (WGS) entry which is preliminary data.</text>
</comment>
<dbReference type="GO" id="GO:0030288">
    <property type="term" value="C:outer membrane-bounded periplasmic space"/>
    <property type="evidence" value="ECO:0007669"/>
    <property type="project" value="TreeGrafter"/>
</dbReference>
<feature type="compositionally biased region" description="Polar residues" evidence="1">
    <location>
        <begin position="95"/>
        <end position="104"/>
    </location>
</feature>
<evidence type="ECO:0000313" key="5">
    <source>
        <dbReference type="Proteomes" id="UP000607397"/>
    </source>
</evidence>
<dbReference type="GO" id="GO:0030435">
    <property type="term" value="P:sporulation resulting in formation of a cellular spore"/>
    <property type="evidence" value="ECO:0007669"/>
    <property type="project" value="InterPro"/>
</dbReference>
<organism evidence="4 5">
    <name type="scientific">Petrachloros mirabilis ULC683</name>
    <dbReference type="NCBI Taxonomy" id="2781853"/>
    <lineage>
        <taxon>Bacteria</taxon>
        <taxon>Bacillati</taxon>
        <taxon>Cyanobacteriota</taxon>
        <taxon>Cyanophyceae</taxon>
        <taxon>Synechococcales</taxon>
        <taxon>Petrachlorosaceae</taxon>
        <taxon>Petrachloros</taxon>
        <taxon>Petrachloros mirabilis</taxon>
    </lineage>
</organism>
<gene>
    <name evidence="4" type="ORF">GS597_01070</name>
</gene>
<evidence type="ECO:0000313" key="4">
    <source>
        <dbReference type="EMBL" id="NCJ05130.1"/>
    </source>
</evidence>
<dbReference type="EMBL" id="WVIC01000002">
    <property type="protein sequence ID" value="NCJ05130.1"/>
    <property type="molecule type" value="Genomic_DNA"/>
</dbReference>
<keyword evidence="5" id="KW-1185">Reference proteome</keyword>
<feature type="region of interest" description="Disordered" evidence="1">
    <location>
        <begin position="68"/>
        <end position="108"/>
    </location>
</feature>
<reference evidence="4" key="1">
    <citation type="submission" date="2019-12" db="EMBL/GenBank/DDBJ databases">
        <title>High-Quality draft genome sequences of three cyanobacteria isolated from the limestone walls of the Old Cathedral of Coimbra.</title>
        <authorList>
            <person name="Tiago I."/>
            <person name="Soares F."/>
            <person name="Portugal A."/>
        </authorList>
    </citation>
    <scope>NUCLEOTIDE SEQUENCE [LARGE SCALE GENOMIC DNA]</scope>
    <source>
        <strain evidence="4">C</strain>
    </source>
</reference>
<protein>
    <submittedName>
        <fullName evidence="4">SpoIID/LytB domain-containing protein</fullName>
    </submittedName>
</protein>
<dbReference type="NCBIfam" id="TIGR02669">
    <property type="entry name" value="SpoIID_LytB"/>
    <property type="match status" value="1"/>
</dbReference>
<sequence>MTKPTLFRRLSGLKKAAPLLLPLLLGAAAIPPVIQQRSDVPLSEPQALEQSALELSGLDWLTIPEPEASTQVETAPESSPEPPAAPAPAASPSSLKNQQPFPSSTDRRQSFLMPVTPSIPTPPAEIPQVPLRVAITTGASTLTLGASTGAVITDAQGYRIGELGTQSAVQAIPAQEGIQIGDWQAPTVLWVQPQGDGLVYVEGRWYRGPVQVIRREQRLLAVNHLDLESYLYSVVGAEMPASWSLEALKAQAIAARSYALVHIARPASADYDLGATPRWQAYTGVTTETNTTHEAVNATRGLFLSYQGGVVESLYAASDDIVKEVHRGFGMSQNGAQQLAVQQNFNFQQILGYFYPGTELSWLQLPS</sequence>